<dbReference type="OrthoDB" id="7307812at2"/>
<evidence type="ECO:0000313" key="1">
    <source>
        <dbReference type="EMBL" id="RUQ74471.1"/>
    </source>
</evidence>
<dbReference type="EMBL" id="RZIJ01000003">
    <property type="protein sequence ID" value="RUQ74471.1"/>
    <property type="molecule type" value="Genomic_DNA"/>
</dbReference>
<name>A0A3S0X126_9PROT</name>
<gene>
    <name evidence="1" type="ORF">EJ913_05310</name>
</gene>
<sequence>MNNISQTSMVRGADGRLYAVTGRGVSEIAETGAAAAQANVRVGSRSGFDTADYEAGRMNITPGA</sequence>
<dbReference type="AlphaFoldDB" id="A0A3S0X126"/>
<evidence type="ECO:0000313" key="2">
    <source>
        <dbReference type="Proteomes" id="UP000280346"/>
    </source>
</evidence>
<protein>
    <submittedName>
        <fullName evidence="1">Uncharacterized protein</fullName>
    </submittedName>
</protein>
<keyword evidence="2" id="KW-1185">Reference proteome</keyword>
<reference evidence="1 2" key="1">
    <citation type="submission" date="2018-12" db="EMBL/GenBank/DDBJ databases">
        <authorList>
            <person name="Yang Y."/>
        </authorList>
    </citation>
    <scope>NUCLEOTIDE SEQUENCE [LARGE SCALE GENOMIC DNA]</scope>
    <source>
        <strain evidence="1 2">GSF71</strain>
    </source>
</reference>
<dbReference type="Proteomes" id="UP000280346">
    <property type="component" value="Unassembled WGS sequence"/>
</dbReference>
<comment type="caution">
    <text evidence="1">The sequence shown here is derived from an EMBL/GenBank/DDBJ whole genome shotgun (WGS) entry which is preliminary data.</text>
</comment>
<proteinExistence type="predicted"/>
<accession>A0A3S0X126</accession>
<organism evidence="1 2">
    <name type="scientific">Azospirillum doebereinerae</name>
    <dbReference type="NCBI Taxonomy" id="92933"/>
    <lineage>
        <taxon>Bacteria</taxon>
        <taxon>Pseudomonadati</taxon>
        <taxon>Pseudomonadota</taxon>
        <taxon>Alphaproteobacteria</taxon>
        <taxon>Rhodospirillales</taxon>
        <taxon>Azospirillaceae</taxon>
        <taxon>Azospirillum</taxon>
    </lineage>
</organism>
<dbReference type="RefSeq" id="WP_126995547.1">
    <property type="nucleotide sequence ID" value="NZ_CP173191.1"/>
</dbReference>